<dbReference type="Proteomes" id="UP000598350">
    <property type="component" value="Unassembled WGS sequence"/>
</dbReference>
<reference evidence="2 3" key="1">
    <citation type="submission" date="2020-05" db="EMBL/GenBank/DDBJ databases">
        <title>The draft genome sequence of Maribacter arenosus CAU 1321.</title>
        <authorList>
            <person name="Mu L."/>
        </authorList>
    </citation>
    <scope>NUCLEOTIDE SEQUENCE [LARGE SCALE GENOMIC DNA]</scope>
    <source>
        <strain evidence="2 3">CAU 1321</strain>
    </source>
</reference>
<organism evidence="2 3">
    <name type="scientific">Maribacter arenosus</name>
    <dbReference type="NCBI Taxonomy" id="1854708"/>
    <lineage>
        <taxon>Bacteria</taxon>
        <taxon>Pseudomonadati</taxon>
        <taxon>Bacteroidota</taxon>
        <taxon>Flavobacteriia</taxon>
        <taxon>Flavobacteriales</taxon>
        <taxon>Flavobacteriaceae</taxon>
        <taxon>Maribacter</taxon>
    </lineage>
</organism>
<evidence type="ECO:0000313" key="3">
    <source>
        <dbReference type="Proteomes" id="UP000598350"/>
    </source>
</evidence>
<dbReference type="SUPFAM" id="SSF53474">
    <property type="entry name" value="alpha/beta-Hydrolases"/>
    <property type="match status" value="1"/>
</dbReference>
<protein>
    <submittedName>
        <fullName evidence="2">Prolyl oligopeptidase family serine peptidase</fullName>
    </submittedName>
</protein>
<dbReference type="RefSeq" id="WP_188315770.1">
    <property type="nucleotide sequence ID" value="NZ_JABTCG010000016.1"/>
</dbReference>
<dbReference type="PANTHER" id="PTHR43265:SF1">
    <property type="entry name" value="ESTERASE ESTD"/>
    <property type="match status" value="1"/>
</dbReference>
<dbReference type="PANTHER" id="PTHR43265">
    <property type="entry name" value="ESTERASE ESTD"/>
    <property type="match status" value="1"/>
</dbReference>
<dbReference type="EMBL" id="JABTCG010000016">
    <property type="protein sequence ID" value="MBD0852650.1"/>
    <property type="molecule type" value="Genomic_DNA"/>
</dbReference>
<proteinExistence type="predicted"/>
<accession>A0ABR7VG75</accession>
<dbReference type="InterPro" id="IPR029058">
    <property type="entry name" value="AB_hydrolase_fold"/>
</dbReference>
<feature type="domain" description="Dienelactone hydrolase" evidence="1">
    <location>
        <begin position="245"/>
        <end position="326"/>
    </location>
</feature>
<evidence type="ECO:0000313" key="2">
    <source>
        <dbReference type="EMBL" id="MBD0852650.1"/>
    </source>
</evidence>
<evidence type="ECO:0000259" key="1">
    <source>
        <dbReference type="Pfam" id="PF01738"/>
    </source>
</evidence>
<sequence length="330" mass="38319">MKTFITFTFLLLFVFNLNGQCNKDLEMYKHFQITVEKDTINYHIYSKNGLDSISNILLYVQGSGAFPLYQIKREGKSLWQSGVPFDLSTIPDGFAFILISKRGIPFCTKFGEPFDVPKIFYDNESLENRANRTSYVIDELVTSKMINPNKVVIIGHSEGSDVVAKLGTINDKVTHIGYWSGGANTQWFDFTMFIRKDVLEGKITEVQATKRMDSLFFNFKEIASKSNSTMDFWEDNTYRRWNKFSEPAINNLLKIEVPLFVAIGTKDQAVPVESTYLIPIEFIRHKKDNLTFRVYPELDHGFEKELENGEFEDHWNDVFLEFMNWVEKSK</sequence>
<gene>
    <name evidence="2" type="ORF">HPE63_18410</name>
</gene>
<dbReference type="Pfam" id="PF01738">
    <property type="entry name" value="DLH"/>
    <property type="match status" value="1"/>
</dbReference>
<dbReference type="InterPro" id="IPR053145">
    <property type="entry name" value="AB_hydrolase_Est10"/>
</dbReference>
<dbReference type="InterPro" id="IPR002925">
    <property type="entry name" value="Dienelactn_hydro"/>
</dbReference>
<name>A0ABR7VG75_9FLAO</name>
<comment type="caution">
    <text evidence="2">The sequence shown here is derived from an EMBL/GenBank/DDBJ whole genome shotgun (WGS) entry which is preliminary data.</text>
</comment>
<dbReference type="Gene3D" id="3.40.50.1820">
    <property type="entry name" value="alpha/beta hydrolase"/>
    <property type="match status" value="1"/>
</dbReference>
<keyword evidence="3" id="KW-1185">Reference proteome</keyword>